<dbReference type="AlphaFoldDB" id="A0A1E8Q601"/>
<proteinExistence type="predicted"/>
<dbReference type="EMBL" id="MCHX01000019">
    <property type="protein sequence ID" value="OFJ53886.1"/>
    <property type="molecule type" value="Genomic_DNA"/>
</dbReference>
<evidence type="ECO:0000313" key="3">
    <source>
        <dbReference type="EMBL" id="OFJ53886.1"/>
    </source>
</evidence>
<gene>
    <name evidence="3" type="ORF">BEL07_10145</name>
</gene>
<dbReference type="Proteomes" id="UP000178953">
    <property type="component" value="Unassembled WGS sequence"/>
</dbReference>
<keyword evidence="4" id="KW-1185">Reference proteome</keyword>
<dbReference type="RefSeq" id="WP_070352971.1">
    <property type="nucleotide sequence ID" value="NZ_CP043474.1"/>
</dbReference>
<evidence type="ECO:0000313" key="4">
    <source>
        <dbReference type="Proteomes" id="UP000178953"/>
    </source>
</evidence>
<protein>
    <recommendedName>
        <fullName evidence="5">Intersectin-EH binding protein Ibp1</fullName>
    </recommendedName>
</protein>
<feature type="region of interest" description="Disordered" evidence="1">
    <location>
        <begin position="45"/>
        <end position="82"/>
    </location>
</feature>
<evidence type="ECO:0008006" key="5">
    <source>
        <dbReference type="Google" id="ProtNLM"/>
    </source>
</evidence>
<organism evidence="3 4">
    <name type="scientific">Mycolicibacterium grossiae</name>
    <dbReference type="NCBI Taxonomy" id="1552759"/>
    <lineage>
        <taxon>Bacteria</taxon>
        <taxon>Bacillati</taxon>
        <taxon>Actinomycetota</taxon>
        <taxon>Actinomycetes</taxon>
        <taxon>Mycobacteriales</taxon>
        <taxon>Mycobacteriaceae</taxon>
        <taxon>Mycolicibacterium</taxon>
    </lineage>
</organism>
<name>A0A1E8Q601_9MYCO</name>
<sequence length="82" mass="7629">MTRKTISVASALAAGGAALTIAMGAPASAEPAQDCTNVGAGQVCDDTSQSAVPSAPSTGGTGGANVQNGPYGPSGNTPPVGN</sequence>
<evidence type="ECO:0000256" key="1">
    <source>
        <dbReference type="SAM" id="MobiDB-lite"/>
    </source>
</evidence>
<feature type="signal peptide" evidence="2">
    <location>
        <begin position="1"/>
        <end position="29"/>
    </location>
</feature>
<evidence type="ECO:0000256" key="2">
    <source>
        <dbReference type="SAM" id="SignalP"/>
    </source>
</evidence>
<reference evidence="3 4" key="1">
    <citation type="submission" date="2016-09" db="EMBL/GenBank/DDBJ databases">
        <title>genome sequence of Mycobacterium sp. 739 SCH.</title>
        <authorList>
            <person name="Greninger A.L."/>
            <person name="Qin X."/>
            <person name="Jerome K."/>
            <person name="Vora S."/>
            <person name="Quinn K."/>
        </authorList>
    </citation>
    <scope>NUCLEOTIDE SEQUENCE [LARGE SCALE GENOMIC DNA]</scope>
    <source>
        <strain evidence="3 4">SCH</strain>
    </source>
</reference>
<feature type="chain" id="PRO_5030027105" description="Intersectin-EH binding protein Ibp1" evidence="2">
    <location>
        <begin position="30"/>
        <end position="82"/>
    </location>
</feature>
<keyword evidence="2" id="KW-0732">Signal</keyword>
<accession>A0A1E8Q601</accession>
<comment type="caution">
    <text evidence="3">The sequence shown here is derived from an EMBL/GenBank/DDBJ whole genome shotgun (WGS) entry which is preliminary data.</text>
</comment>